<dbReference type="Proteomes" id="UP000183809">
    <property type="component" value="Unassembled WGS sequence"/>
</dbReference>
<accession>A0A1J9R5E0</accession>
<feature type="compositionally biased region" description="Low complexity" evidence="1">
    <location>
        <begin position="14"/>
        <end position="28"/>
    </location>
</feature>
<proteinExistence type="predicted"/>
<evidence type="ECO:0000313" key="2">
    <source>
        <dbReference type="EMBL" id="OJD35769.1"/>
    </source>
</evidence>
<feature type="compositionally biased region" description="Acidic residues" evidence="1">
    <location>
        <begin position="221"/>
        <end position="230"/>
    </location>
</feature>
<dbReference type="EMBL" id="MNUE01000015">
    <property type="protein sequence ID" value="OJD35769.1"/>
    <property type="molecule type" value="Genomic_DNA"/>
</dbReference>
<evidence type="ECO:0000313" key="3">
    <source>
        <dbReference type="Proteomes" id="UP000183809"/>
    </source>
</evidence>
<dbReference type="OrthoDB" id="10534174at2759"/>
<protein>
    <submittedName>
        <fullName evidence="2">Uncharacterized protein</fullName>
    </submittedName>
</protein>
<dbReference type="RefSeq" id="XP_020132029.1">
    <property type="nucleotide sequence ID" value="XM_020271305.1"/>
</dbReference>
<gene>
    <name evidence="2" type="ORF">BKCO1_1500047</name>
</gene>
<keyword evidence="3" id="KW-1185">Reference proteome</keyword>
<evidence type="ECO:0000256" key="1">
    <source>
        <dbReference type="SAM" id="MobiDB-lite"/>
    </source>
</evidence>
<dbReference type="GeneID" id="31011564"/>
<sequence length="230" mass="24747">MTGYDPYAAVFDASSSSPSSSRPSTSSSHGPVAQEGEKSLGPTPLPQQPTQQRRHQCPPPPYSPTFRQHPSLRTTLFEPTSFDDGVVVRRLEGETLGSSTTPPPPSSPTSIRSLSAATDPNVPPVSPTRRSVTFSTSADHPARTDNNEDEEDNDKTTAVHHSRPASRSHSVERGMHQTYPPPPPPPPPFPSQGMRVVAHVGDADDECDGHWSDLSDTGNGSDDDDDDRHD</sequence>
<dbReference type="AlphaFoldDB" id="A0A1J9R5E0"/>
<reference evidence="2 3" key="1">
    <citation type="submission" date="2016-10" db="EMBL/GenBank/DDBJ databases">
        <title>Proteomics and genomics reveal pathogen-plant mechanisms compatible with a hemibiotrophic lifestyle of Diplodia corticola.</title>
        <authorList>
            <person name="Fernandes I."/>
            <person name="De Jonge R."/>
            <person name="Van De Peer Y."/>
            <person name="Devreese B."/>
            <person name="Alves A."/>
            <person name="Esteves A.C."/>
        </authorList>
    </citation>
    <scope>NUCLEOTIDE SEQUENCE [LARGE SCALE GENOMIC DNA]</scope>
    <source>
        <strain evidence="2 3">CBS 112549</strain>
    </source>
</reference>
<feature type="region of interest" description="Disordered" evidence="1">
    <location>
        <begin position="1"/>
        <end position="230"/>
    </location>
</feature>
<comment type="caution">
    <text evidence="2">The sequence shown here is derived from an EMBL/GenBank/DDBJ whole genome shotgun (WGS) entry which is preliminary data.</text>
</comment>
<feature type="compositionally biased region" description="Polar residues" evidence="1">
    <location>
        <begin position="65"/>
        <end position="78"/>
    </location>
</feature>
<name>A0A1J9R5E0_9PEZI</name>
<organism evidence="2 3">
    <name type="scientific">Diplodia corticola</name>
    <dbReference type="NCBI Taxonomy" id="236234"/>
    <lineage>
        <taxon>Eukaryota</taxon>
        <taxon>Fungi</taxon>
        <taxon>Dikarya</taxon>
        <taxon>Ascomycota</taxon>
        <taxon>Pezizomycotina</taxon>
        <taxon>Dothideomycetes</taxon>
        <taxon>Dothideomycetes incertae sedis</taxon>
        <taxon>Botryosphaeriales</taxon>
        <taxon>Botryosphaeriaceae</taxon>
        <taxon>Diplodia</taxon>
    </lineage>
</organism>
<feature type="compositionally biased region" description="Polar residues" evidence="1">
    <location>
        <begin position="128"/>
        <end position="138"/>
    </location>
</feature>
<feature type="compositionally biased region" description="Pro residues" evidence="1">
    <location>
        <begin position="179"/>
        <end position="190"/>
    </location>
</feature>